<dbReference type="InterPro" id="IPR024618">
    <property type="entry name" value="DUF3857"/>
</dbReference>
<evidence type="ECO:0000256" key="1">
    <source>
        <dbReference type="SAM" id="SignalP"/>
    </source>
</evidence>
<dbReference type="GO" id="GO:0008233">
    <property type="term" value="F:peptidase activity"/>
    <property type="evidence" value="ECO:0007669"/>
    <property type="project" value="UniProtKB-KW"/>
</dbReference>
<feature type="signal peptide" evidence="1">
    <location>
        <begin position="1"/>
        <end position="18"/>
    </location>
</feature>
<keyword evidence="1" id="KW-0732">Signal</keyword>
<evidence type="ECO:0000259" key="3">
    <source>
        <dbReference type="Pfam" id="PF12969"/>
    </source>
</evidence>
<dbReference type="EMBL" id="FQWQ01000006">
    <property type="protein sequence ID" value="SHH99216.1"/>
    <property type="molecule type" value="Genomic_DNA"/>
</dbReference>
<name>A0A1M5XHG4_9BACT</name>
<dbReference type="Gene3D" id="2.60.40.3140">
    <property type="match status" value="1"/>
</dbReference>
<reference evidence="4 5" key="1">
    <citation type="submission" date="2016-11" db="EMBL/GenBank/DDBJ databases">
        <authorList>
            <person name="Jaros S."/>
            <person name="Januszkiewicz K."/>
            <person name="Wedrychowicz H."/>
        </authorList>
    </citation>
    <scope>NUCLEOTIDE SEQUENCE [LARGE SCALE GENOMIC DNA]</scope>
    <source>
        <strain evidence="4 5">DSM 24574</strain>
    </source>
</reference>
<dbReference type="SUPFAM" id="SSF54001">
    <property type="entry name" value="Cysteine proteinases"/>
    <property type="match status" value="1"/>
</dbReference>
<dbReference type="Pfam" id="PF12969">
    <property type="entry name" value="DUF3857"/>
    <property type="match status" value="1"/>
</dbReference>
<evidence type="ECO:0000313" key="4">
    <source>
        <dbReference type="EMBL" id="SHH99216.1"/>
    </source>
</evidence>
<dbReference type="GO" id="GO:0006508">
    <property type="term" value="P:proteolysis"/>
    <property type="evidence" value="ECO:0007669"/>
    <property type="project" value="UniProtKB-KW"/>
</dbReference>
<feature type="domain" description="DUF3857" evidence="3">
    <location>
        <begin position="58"/>
        <end position="217"/>
    </location>
</feature>
<evidence type="ECO:0000259" key="2">
    <source>
        <dbReference type="Pfam" id="PF01841"/>
    </source>
</evidence>
<proteinExistence type="predicted"/>
<keyword evidence="4" id="KW-0645">Protease</keyword>
<feature type="domain" description="Transglutaminase-like" evidence="2">
    <location>
        <begin position="276"/>
        <end position="386"/>
    </location>
</feature>
<feature type="chain" id="PRO_5012906487" evidence="1">
    <location>
        <begin position="19"/>
        <end position="637"/>
    </location>
</feature>
<dbReference type="STRING" id="947013.SAMN04488109_6558"/>
<dbReference type="AlphaFoldDB" id="A0A1M5XHG4"/>
<dbReference type="Gene3D" id="2.60.120.1130">
    <property type="match status" value="1"/>
</dbReference>
<accession>A0A1M5XHG4</accession>
<protein>
    <submittedName>
        <fullName evidence="4">Transglutaminase-like enzyme, putative cysteine protease</fullName>
    </submittedName>
</protein>
<gene>
    <name evidence="4" type="ORF">SAMN04488109_6558</name>
</gene>
<dbReference type="OrthoDB" id="8595007at2"/>
<keyword evidence="4" id="KW-0378">Hydrolase</keyword>
<dbReference type="Proteomes" id="UP000184212">
    <property type="component" value="Unassembled WGS sequence"/>
</dbReference>
<sequence>MRGLILVMICWSVASAFAKDAPKFPVSAISEEMKKDVNVVYREDQAVFSIITRSKALYHVHQVKTILNANAKGNASEAVFYDKLKKITSLKATVYNAEGFEIAKLKNSDIQDRSVFDGITLFSDSRVKSFDLSQGTYPYTIEIEYDLEFKFLFFIPDFYVTVGEKGSVEHSLYRLEYSAANLAPRYKTYNLPKQPATEKRPDGSGSISFEFTNVKPLKLESYSDDRYQHQYIEAAPTNFEYESYVGTMDTWDNFGLWINSLNKGRDVLPEATKQKVRSLAAQGKTDEEKIKIIYEYLQGKTRYVNIRLGIGGYQPFEASVVDQTGYGDCKALSNYMVAMLKEVGIKAHYALIFSGDEHLEIDPKFPQTQFNHATVCVPLKKDTVWMECTSQTDPFGYQGTFTGDRQALIITDNGAKVVNTLRYPAEKNLQTRTADVFLQLTGDATAKVKTTYSGLKYEDDGLNFILNNQFDEQKKWLQRVIDIPSFDITSFKMQNHKDKIPSAEVAVDLSLKRFATVSGKRVFITPNLMNRSAFVPEKTESRKTKVVLHNAFVDLDTIRYHLPEGIYPEFLPKPVTLKSRFGEYQADFKLDQNDLIYVRRLKVQRGEYPAESYAEFMDFFKSLNRADNTKLVFLSKT</sequence>
<dbReference type="InterPro" id="IPR038765">
    <property type="entry name" value="Papain-like_cys_pep_sf"/>
</dbReference>
<organism evidence="4 5">
    <name type="scientific">Chryseolinea serpens</name>
    <dbReference type="NCBI Taxonomy" id="947013"/>
    <lineage>
        <taxon>Bacteria</taxon>
        <taxon>Pseudomonadati</taxon>
        <taxon>Bacteroidota</taxon>
        <taxon>Cytophagia</taxon>
        <taxon>Cytophagales</taxon>
        <taxon>Fulvivirgaceae</taxon>
        <taxon>Chryseolinea</taxon>
    </lineage>
</organism>
<evidence type="ECO:0000313" key="5">
    <source>
        <dbReference type="Proteomes" id="UP000184212"/>
    </source>
</evidence>
<dbReference type="Gene3D" id="3.10.620.30">
    <property type="match status" value="1"/>
</dbReference>
<dbReference type="InterPro" id="IPR002931">
    <property type="entry name" value="Transglutaminase-like"/>
</dbReference>
<keyword evidence="5" id="KW-1185">Reference proteome</keyword>
<dbReference type="Pfam" id="PF01841">
    <property type="entry name" value="Transglut_core"/>
    <property type="match status" value="1"/>
</dbReference>